<dbReference type="PANTHER" id="PTHR43344">
    <property type="entry name" value="PHOSPHOSERINE PHOSPHATASE"/>
    <property type="match status" value="1"/>
</dbReference>
<keyword evidence="3 5" id="KW-0378">Hydrolase</keyword>
<dbReference type="NCBIfam" id="TIGR01488">
    <property type="entry name" value="HAD-SF-IB"/>
    <property type="match status" value="1"/>
</dbReference>
<gene>
    <name evidence="5" type="ORF">F5X71_31400</name>
</gene>
<evidence type="ECO:0000256" key="4">
    <source>
        <dbReference type="ARBA" id="ARBA00022842"/>
    </source>
</evidence>
<name>A0A6G9XZG9_NOCBR</name>
<dbReference type="InterPro" id="IPR023214">
    <property type="entry name" value="HAD_sf"/>
</dbReference>
<organism evidence="5 6">
    <name type="scientific">Nocardia brasiliensis</name>
    <dbReference type="NCBI Taxonomy" id="37326"/>
    <lineage>
        <taxon>Bacteria</taxon>
        <taxon>Bacillati</taxon>
        <taxon>Actinomycetota</taxon>
        <taxon>Actinomycetes</taxon>
        <taxon>Mycobacteriales</taxon>
        <taxon>Nocardiaceae</taxon>
        <taxon>Nocardia</taxon>
    </lineage>
</organism>
<evidence type="ECO:0000256" key="1">
    <source>
        <dbReference type="ARBA" id="ARBA00009184"/>
    </source>
</evidence>
<keyword evidence="2" id="KW-0479">Metal-binding</keyword>
<accession>A0A6G9XZG9</accession>
<dbReference type="Gene3D" id="3.40.50.1000">
    <property type="entry name" value="HAD superfamily/HAD-like"/>
    <property type="match status" value="1"/>
</dbReference>
<evidence type="ECO:0000313" key="5">
    <source>
        <dbReference type="EMBL" id="QIS06213.1"/>
    </source>
</evidence>
<evidence type="ECO:0000256" key="2">
    <source>
        <dbReference type="ARBA" id="ARBA00022723"/>
    </source>
</evidence>
<proteinExistence type="inferred from homology"/>
<dbReference type="Pfam" id="PF12710">
    <property type="entry name" value="HAD"/>
    <property type="match status" value="1"/>
</dbReference>
<protein>
    <submittedName>
        <fullName evidence="5">HAD-IB family hydrolase</fullName>
    </submittedName>
</protein>
<dbReference type="Gene3D" id="1.20.1440.100">
    <property type="entry name" value="SG protein - dephosphorylation function"/>
    <property type="match status" value="1"/>
</dbReference>
<dbReference type="Proteomes" id="UP000501705">
    <property type="component" value="Chromosome"/>
</dbReference>
<evidence type="ECO:0000313" key="6">
    <source>
        <dbReference type="Proteomes" id="UP000501705"/>
    </source>
</evidence>
<dbReference type="AlphaFoldDB" id="A0A6G9XZG9"/>
<dbReference type="NCBIfam" id="TIGR01490">
    <property type="entry name" value="HAD-SF-IB-hyp1"/>
    <property type="match status" value="1"/>
</dbReference>
<reference evidence="5 6" key="1">
    <citation type="journal article" date="2019" name="ACS Chem. Biol.">
        <title>Identification and Mobilization of a Cryptic Antibiotic Biosynthesis Gene Locus from a Human-Pathogenic Nocardia Isolate.</title>
        <authorList>
            <person name="Herisse M."/>
            <person name="Ishida K."/>
            <person name="Porter J.L."/>
            <person name="Howden B."/>
            <person name="Hertweck C."/>
            <person name="Stinear T.P."/>
            <person name="Pidot S.J."/>
        </authorList>
    </citation>
    <scope>NUCLEOTIDE SEQUENCE [LARGE SCALE GENOMIC DNA]</scope>
    <source>
        <strain evidence="5 6">AUSMDU00024985</strain>
    </source>
</reference>
<comment type="similarity">
    <text evidence="1">Belongs to the HAD-like hydrolase superfamily. SerB family.</text>
</comment>
<dbReference type="GO" id="GO:0016787">
    <property type="term" value="F:hydrolase activity"/>
    <property type="evidence" value="ECO:0007669"/>
    <property type="project" value="UniProtKB-KW"/>
</dbReference>
<dbReference type="EMBL" id="CP046171">
    <property type="protein sequence ID" value="QIS06213.1"/>
    <property type="molecule type" value="Genomic_DNA"/>
</dbReference>
<dbReference type="GO" id="GO:0046872">
    <property type="term" value="F:metal ion binding"/>
    <property type="evidence" value="ECO:0007669"/>
    <property type="project" value="UniProtKB-KW"/>
</dbReference>
<keyword evidence="4" id="KW-0460">Magnesium</keyword>
<evidence type="ECO:0000256" key="3">
    <source>
        <dbReference type="ARBA" id="ARBA00022801"/>
    </source>
</evidence>
<dbReference type="PANTHER" id="PTHR43344:SF13">
    <property type="entry name" value="PHOSPHATASE RV3661-RELATED"/>
    <property type="match status" value="1"/>
</dbReference>
<sequence length="235" mass="25452">MGYGPGVTGRGLENVVAQGVSVGQRGAAFVDVDETLVREITFLSLFGFDAERRGELDGPATLREFFALRERGMGRAESHRWFYRLWAGRAVADVQRVGREWFAARLATPGFFNPAVRQRLQQLAAAGARIVLVSGSFDAALRPIADEIRADDILCTELAVENGCYTGEVSATMVGDDKSAALRAYAERTGIDLSACAAFGDHHSDTAMFDLVGHPVVVGDRDRALDDYPAERLPG</sequence>
<dbReference type="InterPro" id="IPR036412">
    <property type="entry name" value="HAD-like_sf"/>
</dbReference>
<dbReference type="SUPFAM" id="SSF56784">
    <property type="entry name" value="HAD-like"/>
    <property type="match status" value="1"/>
</dbReference>
<dbReference type="InterPro" id="IPR050582">
    <property type="entry name" value="HAD-like_SerB"/>
</dbReference>
<dbReference type="InterPro" id="IPR006385">
    <property type="entry name" value="HAD_hydro_SerB1"/>
</dbReference>